<dbReference type="GO" id="GO:0009252">
    <property type="term" value="P:peptidoglycan biosynthetic process"/>
    <property type="evidence" value="ECO:0007669"/>
    <property type="project" value="UniProtKB-KW"/>
</dbReference>
<dbReference type="PROSITE" id="PS51186">
    <property type="entry name" value="GNAT"/>
    <property type="match status" value="1"/>
</dbReference>
<dbReference type="InterPro" id="IPR016181">
    <property type="entry name" value="Acyl_CoA_acyltransferase"/>
</dbReference>
<dbReference type="AlphaFoldDB" id="A0A6J4UPM8"/>
<dbReference type="SUPFAM" id="SSF55729">
    <property type="entry name" value="Acyl-CoA N-acyltransferases (Nat)"/>
    <property type="match status" value="1"/>
</dbReference>
<comment type="similarity">
    <text evidence="1">Belongs to the FemABX family.</text>
</comment>
<dbReference type="GO" id="GO:0071555">
    <property type="term" value="P:cell wall organization"/>
    <property type="evidence" value="ECO:0007669"/>
    <property type="project" value="UniProtKB-KW"/>
</dbReference>
<evidence type="ECO:0000256" key="2">
    <source>
        <dbReference type="ARBA" id="ARBA00022679"/>
    </source>
</evidence>
<dbReference type="GO" id="GO:0016747">
    <property type="term" value="F:acyltransferase activity, transferring groups other than amino-acyl groups"/>
    <property type="evidence" value="ECO:0007669"/>
    <property type="project" value="InterPro"/>
</dbReference>
<evidence type="ECO:0000259" key="7">
    <source>
        <dbReference type="PROSITE" id="PS51186"/>
    </source>
</evidence>
<keyword evidence="3" id="KW-0133">Cell shape</keyword>
<accession>A0A6J4UPM8</accession>
<evidence type="ECO:0000313" key="8">
    <source>
        <dbReference type="EMBL" id="CAA9556741.1"/>
    </source>
</evidence>
<dbReference type="PANTHER" id="PTHR36174:SF1">
    <property type="entry name" value="LIPID II:GLYCINE GLYCYLTRANSFERASE"/>
    <property type="match status" value="1"/>
</dbReference>
<dbReference type="PANTHER" id="PTHR36174">
    <property type="entry name" value="LIPID II:GLYCINE GLYCYLTRANSFERASE"/>
    <property type="match status" value="1"/>
</dbReference>
<dbReference type="GO" id="GO:0016874">
    <property type="term" value="F:ligase activity"/>
    <property type="evidence" value="ECO:0007669"/>
    <property type="project" value="UniProtKB-KW"/>
</dbReference>
<evidence type="ECO:0000256" key="3">
    <source>
        <dbReference type="ARBA" id="ARBA00022960"/>
    </source>
</evidence>
<dbReference type="GO" id="GO:0008360">
    <property type="term" value="P:regulation of cell shape"/>
    <property type="evidence" value="ECO:0007669"/>
    <property type="project" value="UniProtKB-KW"/>
</dbReference>
<dbReference type="Pfam" id="PF02388">
    <property type="entry name" value="FemAB"/>
    <property type="match status" value="2"/>
</dbReference>
<evidence type="ECO:0000256" key="5">
    <source>
        <dbReference type="ARBA" id="ARBA00023315"/>
    </source>
</evidence>
<organism evidence="8">
    <name type="scientific">uncultured Thermomicrobiales bacterium</name>
    <dbReference type="NCBI Taxonomy" id="1645740"/>
    <lineage>
        <taxon>Bacteria</taxon>
        <taxon>Pseudomonadati</taxon>
        <taxon>Thermomicrobiota</taxon>
        <taxon>Thermomicrobia</taxon>
        <taxon>Thermomicrobiales</taxon>
        <taxon>environmental samples</taxon>
    </lineage>
</organism>
<dbReference type="Gene3D" id="3.40.630.30">
    <property type="match status" value="1"/>
</dbReference>
<protein>
    <submittedName>
        <fullName evidence="8">tRNA-dependent lipid II--amino acid ligase</fullName>
    </submittedName>
</protein>
<reference evidence="8" key="1">
    <citation type="submission" date="2020-02" db="EMBL/GenBank/DDBJ databases">
        <authorList>
            <person name="Meier V. D."/>
        </authorList>
    </citation>
    <scope>NUCLEOTIDE SEQUENCE</scope>
    <source>
        <strain evidence="8">AVDCRST_MAG87</strain>
    </source>
</reference>
<sequence>MAQVLYRHRGPVSIGYVPRGPAISGDANALWPELRSRIDHGALRHRTLMTVVEPDRSLSIAGRFRDAGVVRGPAHVQPGRTVKVPLLDDEAILAQMHQKTRYNVRLAQRRNVRIEHRDSDKESVDLFYRLMEDTSTRNQFAIHAYAYYDDFLRIFGDDATLLFARVDDDNIGAVLIAAAFGSEAIYMYGASSSKHRADGAAFLLQFEAMRWARSRGCNTYDLWGIPDVDPDSTRSDDKTTIAGTRGEDWRGLFRFKTGFGGQIVTYPMTMERRHVPILPSIARKLSGIQA</sequence>
<dbReference type="EMBL" id="CADCWJ010000285">
    <property type="protein sequence ID" value="CAA9556741.1"/>
    <property type="molecule type" value="Genomic_DNA"/>
</dbReference>
<dbReference type="InterPro" id="IPR000182">
    <property type="entry name" value="GNAT_dom"/>
</dbReference>
<keyword evidence="2" id="KW-0808">Transferase</keyword>
<dbReference type="GO" id="GO:0016755">
    <property type="term" value="F:aminoacyltransferase activity"/>
    <property type="evidence" value="ECO:0007669"/>
    <property type="project" value="InterPro"/>
</dbReference>
<dbReference type="InterPro" id="IPR050644">
    <property type="entry name" value="PG_Glycine_Bridge_Synth"/>
</dbReference>
<evidence type="ECO:0000256" key="6">
    <source>
        <dbReference type="ARBA" id="ARBA00023316"/>
    </source>
</evidence>
<keyword evidence="8" id="KW-0436">Ligase</keyword>
<feature type="domain" description="N-acetyltransferase" evidence="7">
    <location>
        <begin position="114"/>
        <end position="273"/>
    </location>
</feature>
<evidence type="ECO:0000256" key="1">
    <source>
        <dbReference type="ARBA" id="ARBA00009943"/>
    </source>
</evidence>
<keyword evidence="5" id="KW-0012">Acyltransferase</keyword>
<dbReference type="InterPro" id="IPR003447">
    <property type="entry name" value="FEMABX"/>
</dbReference>
<dbReference type="PROSITE" id="PS51191">
    <property type="entry name" value="FEMABX"/>
    <property type="match status" value="1"/>
</dbReference>
<gene>
    <name evidence="8" type="ORF">AVDCRST_MAG87-1255</name>
</gene>
<evidence type="ECO:0000256" key="4">
    <source>
        <dbReference type="ARBA" id="ARBA00022984"/>
    </source>
</evidence>
<keyword evidence="4" id="KW-0573">Peptidoglycan synthesis</keyword>
<keyword evidence="6" id="KW-0961">Cell wall biogenesis/degradation</keyword>
<name>A0A6J4UPM8_9BACT</name>
<proteinExistence type="inferred from homology"/>